<proteinExistence type="predicted"/>
<organism evidence="2 3">
    <name type="scientific">Orbilia ellipsospora</name>
    <dbReference type="NCBI Taxonomy" id="2528407"/>
    <lineage>
        <taxon>Eukaryota</taxon>
        <taxon>Fungi</taxon>
        <taxon>Dikarya</taxon>
        <taxon>Ascomycota</taxon>
        <taxon>Pezizomycotina</taxon>
        <taxon>Orbiliomycetes</taxon>
        <taxon>Orbiliales</taxon>
        <taxon>Orbiliaceae</taxon>
        <taxon>Orbilia</taxon>
    </lineage>
</organism>
<keyword evidence="3" id="KW-1185">Reference proteome</keyword>
<accession>A0AAV9XJL2</accession>
<dbReference type="AlphaFoldDB" id="A0AAV9XJL2"/>
<sequence>MKYRPDQFGKETHNVEKRGEPRMKDENTRHKTAGAFWSVYGAGSARPFYRPSKYHKCSYRSVKEYTASGIGVMDDLTYLEGEEYEEEMVSFKQ</sequence>
<feature type="region of interest" description="Disordered" evidence="1">
    <location>
        <begin position="1"/>
        <end position="28"/>
    </location>
</feature>
<evidence type="ECO:0000313" key="3">
    <source>
        <dbReference type="Proteomes" id="UP001365542"/>
    </source>
</evidence>
<reference evidence="2 3" key="1">
    <citation type="submission" date="2019-10" db="EMBL/GenBank/DDBJ databases">
        <authorList>
            <person name="Palmer J.M."/>
        </authorList>
    </citation>
    <scope>NUCLEOTIDE SEQUENCE [LARGE SCALE GENOMIC DNA]</scope>
    <source>
        <strain evidence="2 3">TWF694</strain>
    </source>
</reference>
<evidence type="ECO:0000256" key="1">
    <source>
        <dbReference type="SAM" id="MobiDB-lite"/>
    </source>
</evidence>
<dbReference type="EMBL" id="JAVHJO010000004">
    <property type="protein sequence ID" value="KAK6541087.1"/>
    <property type="molecule type" value="Genomic_DNA"/>
</dbReference>
<evidence type="ECO:0000313" key="2">
    <source>
        <dbReference type="EMBL" id="KAK6541087.1"/>
    </source>
</evidence>
<protein>
    <submittedName>
        <fullName evidence="2">Uncharacterized protein</fullName>
    </submittedName>
</protein>
<gene>
    <name evidence="2" type="ORF">TWF694_008463</name>
</gene>
<name>A0AAV9XJL2_9PEZI</name>
<dbReference type="Proteomes" id="UP001365542">
    <property type="component" value="Unassembled WGS sequence"/>
</dbReference>
<comment type="caution">
    <text evidence="2">The sequence shown here is derived from an EMBL/GenBank/DDBJ whole genome shotgun (WGS) entry which is preliminary data.</text>
</comment>